<protein>
    <submittedName>
        <fullName evidence="1">Uncharacterized protein</fullName>
    </submittedName>
</protein>
<gene>
    <name evidence="1" type="ORF">BRAN1462_LOCUS32308</name>
</gene>
<accession>A0A7S2KRF9</accession>
<name>A0A7S2KRF9_9DINO</name>
<feature type="non-terminal residue" evidence="1">
    <location>
        <position position="122"/>
    </location>
</feature>
<dbReference type="AlphaFoldDB" id="A0A7S2KRF9"/>
<organism evidence="1">
    <name type="scientific">Zooxanthella nutricula</name>
    <dbReference type="NCBI Taxonomy" id="1333877"/>
    <lineage>
        <taxon>Eukaryota</taxon>
        <taxon>Sar</taxon>
        <taxon>Alveolata</taxon>
        <taxon>Dinophyceae</taxon>
        <taxon>Peridiniales</taxon>
        <taxon>Peridiniales incertae sedis</taxon>
        <taxon>Zooxanthella</taxon>
    </lineage>
</organism>
<sequence length="122" mass="13619">MIAAPYPPPMRDPGVNRLGCMAELAVTETDVLGAITSLYDDLLPPRSKMIEHRIREREGIQFQVVPSSVAKLNPIRLMRLCVDMGLQVTFEADDQFSVYLPNRPADFIDTSSAADPYPPSLW</sequence>
<proteinExistence type="predicted"/>
<dbReference type="EMBL" id="HBGW01050772">
    <property type="protein sequence ID" value="CAD9584183.1"/>
    <property type="molecule type" value="Transcribed_RNA"/>
</dbReference>
<reference evidence="1" key="1">
    <citation type="submission" date="2021-01" db="EMBL/GenBank/DDBJ databases">
        <authorList>
            <person name="Corre E."/>
            <person name="Pelletier E."/>
            <person name="Niang G."/>
            <person name="Scheremetjew M."/>
            <person name="Finn R."/>
            <person name="Kale V."/>
            <person name="Holt S."/>
            <person name="Cochrane G."/>
            <person name="Meng A."/>
            <person name="Brown T."/>
            <person name="Cohen L."/>
        </authorList>
    </citation>
    <scope>NUCLEOTIDE SEQUENCE</scope>
    <source>
        <strain evidence="1">RCC3387</strain>
    </source>
</reference>
<evidence type="ECO:0000313" key="1">
    <source>
        <dbReference type="EMBL" id="CAD9584183.1"/>
    </source>
</evidence>